<feature type="region of interest" description="Disordered" evidence="1">
    <location>
        <begin position="1"/>
        <end position="29"/>
    </location>
</feature>
<accession>A0A8K0CBV2</accession>
<dbReference type="AlphaFoldDB" id="A0A8K0CBV2"/>
<name>A0A8K0CBV2_IGNLU</name>
<sequence length="187" mass="21221">MQIRDLSQPGPSGVQIAQNKIPKKSSSVPDISPGKALDLVLLVPVITLAAKKARPQIAGVLSSDQCISKQPKTKRLKSRRRPPLRQNLKKWFEIILKKKDDLAIRRMSVLDAAKISEKRRRKTTGFSFMWRVCDARNSYPLTGQIYTGEVTATREINQGERAVKDLCHRYKSSSRNVTMDNFFISLR</sequence>
<proteinExistence type="predicted"/>
<gene>
    <name evidence="3" type="ORF">ILUMI_24766</name>
</gene>
<organism evidence="3 4">
    <name type="scientific">Ignelater luminosus</name>
    <name type="common">Cucubano</name>
    <name type="synonym">Pyrophorus luminosus</name>
    <dbReference type="NCBI Taxonomy" id="2038154"/>
    <lineage>
        <taxon>Eukaryota</taxon>
        <taxon>Metazoa</taxon>
        <taxon>Ecdysozoa</taxon>
        <taxon>Arthropoda</taxon>
        <taxon>Hexapoda</taxon>
        <taxon>Insecta</taxon>
        <taxon>Pterygota</taxon>
        <taxon>Neoptera</taxon>
        <taxon>Endopterygota</taxon>
        <taxon>Coleoptera</taxon>
        <taxon>Polyphaga</taxon>
        <taxon>Elateriformia</taxon>
        <taxon>Elateroidea</taxon>
        <taxon>Elateridae</taxon>
        <taxon>Agrypninae</taxon>
        <taxon>Pyrophorini</taxon>
        <taxon>Ignelater</taxon>
    </lineage>
</organism>
<protein>
    <recommendedName>
        <fullName evidence="2">PiggyBac transposable element-derived protein domain-containing protein</fullName>
    </recommendedName>
</protein>
<evidence type="ECO:0000313" key="3">
    <source>
        <dbReference type="EMBL" id="KAF2881392.1"/>
    </source>
</evidence>
<dbReference type="Pfam" id="PF13843">
    <property type="entry name" value="DDE_Tnp_1_7"/>
    <property type="match status" value="1"/>
</dbReference>
<evidence type="ECO:0000256" key="1">
    <source>
        <dbReference type="SAM" id="MobiDB-lite"/>
    </source>
</evidence>
<reference evidence="3" key="1">
    <citation type="submission" date="2019-08" db="EMBL/GenBank/DDBJ databases">
        <title>The genome of the North American firefly Photinus pyralis.</title>
        <authorList>
            <consortium name="Photinus pyralis genome working group"/>
            <person name="Fallon T.R."/>
            <person name="Sander Lower S.E."/>
            <person name="Weng J.-K."/>
        </authorList>
    </citation>
    <scope>NUCLEOTIDE SEQUENCE</scope>
    <source>
        <strain evidence="3">TRF0915ILg1</strain>
        <tissue evidence="3">Whole body</tissue>
    </source>
</reference>
<comment type="caution">
    <text evidence="3">The sequence shown here is derived from an EMBL/GenBank/DDBJ whole genome shotgun (WGS) entry which is preliminary data.</text>
</comment>
<dbReference type="Proteomes" id="UP000801492">
    <property type="component" value="Unassembled WGS sequence"/>
</dbReference>
<evidence type="ECO:0000259" key="2">
    <source>
        <dbReference type="Pfam" id="PF13843"/>
    </source>
</evidence>
<dbReference type="OrthoDB" id="10049986at2759"/>
<keyword evidence="4" id="KW-1185">Reference proteome</keyword>
<evidence type="ECO:0000313" key="4">
    <source>
        <dbReference type="Proteomes" id="UP000801492"/>
    </source>
</evidence>
<feature type="domain" description="PiggyBac transposable element-derived protein" evidence="2">
    <location>
        <begin position="84"/>
        <end position="186"/>
    </location>
</feature>
<dbReference type="EMBL" id="VTPC01090743">
    <property type="protein sequence ID" value="KAF2881392.1"/>
    <property type="molecule type" value="Genomic_DNA"/>
</dbReference>
<dbReference type="InterPro" id="IPR029526">
    <property type="entry name" value="PGBD"/>
</dbReference>